<evidence type="ECO:0000256" key="1">
    <source>
        <dbReference type="SAM" id="MobiDB-lite"/>
    </source>
</evidence>
<sequence>MDLFKKAKAAAGGSSSSSQQQPAGQKQDYGDKIIAAGTKKAGYNTTGEQNEKIGDTARGLYEKFTGKKVNPKFSN</sequence>
<name>H0EPE8_GLAL7</name>
<proteinExistence type="predicted"/>
<dbReference type="OrthoDB" id="3050608at2759"/>
<dbReference type="EMBL" id="AGUE01000110">
    <property type="protein sequence ID" value="EHK99648.1"/>
    <property type="molecule type" value="Genomic_DNA"/>
</dbReference>
<evidence type="ECO:0000313" key="2">
    <source>
        <dbReference type="EMBL" id="EHK99648.1"/>
    </source>
</evidence>
<accession>H0EPE8</accession>
<protein>
    <submittedName>
        <fullName evidence="2">Uncharacterized protein</fullName>
    </submittedName>
</protein>
<dbReference type="Proteomes" id="UP000005446">
    <property type="component" value="Unassembled WGS sequence"/>
</dbReference>
<evidence type="ECO:0000313" key="3">
    <source>
        <dbReference type="Proteomes" id="UP000005446"/>
    </source>
</evidence>
<dbReference type="InParanoid" id="H0EPE8"/>
<feature type="region of interest" description="Disordered" evidence="1">
    <location>
        <begin position="1"/>
        <end position="32"/>
    </location>
</feature>
<comment type="caution">
    <text evidence="2">The sequence shown here is derived from an EMBL/GenBank/DDBJ whole genome shotgun (WGS) entry which is preliminary data.</text>
</comment>
<feature type="compositionally biased region" description="Low complexity" evidence="1">
    <location>
        <begin position="9"/>
        <end position="27"/>
    </location>
</feature>
<organism evidence="2 3">
    <name type="scientific">Glarea lozoyensis (strain ATCC 74030 / MF5533)</name>
    <dbReference type="NCBI Taxonomy" id="1104152"/>
    <lineage>
        <taxon>Eukaryota</taxon>
        <taxon>Fungi</taxon>
        <taxon>Dikarya</taxon>
        <taxon>Ascomycota</taxon>
        <taxon>Pezizomycotina</taxon>
        <taxon>Leotiomycetes</taxon>
        <taxon>Helotiales</taxon>
        <taxon>Helotiaceae</taxon>
        <taxon>Glarea</taxon>
    </lineage>
</organism>
<reference evidence="2 3" key="1">
    <citation type="journal article" date="2012" name="Eukaryot. Cell">
        <title>Genome sequence of the fungus Glarea lozoyensis: the first genome sequence of a species from the Helotiaceae family.</title>
        <authorList>
            <person name="Youssar L."/>
            <person name="Gruening B.A."/>
            <person name="Erxleben A."/>
            <person name="Guenther S."/>
            <person name="Huettel W."/>
        </authorList>
    </citation>
    <scope>NUCLEOTIDE SEQUENCE [LARGE SCALE GENOMIC DNA]</scope>
    <source>
        <strain evidence="3">ATCC 74030 / MF5533</strain>
    </source>
</reference>
<keyword evidence="3" id="KW-1185">Reference proteome</keyword>
<dbReference type="AlphaFoldDB" id="H0EPE8"/>
<dbReference type="HOGENOM" id="CLU_169797_0_0_1"/>
<gene>
    <name evidence="2" type="ORF">M7I_4525</name>
</gene>